<gene>
    <name evidence="2" type="ORF">EG328_004501</name>
</gene>
<evidence type="ECO:0000313" key="3">
    <source>
        <dbReference type="Proteomes" id="UP000447873"/>
    </source>
</evidence>
<organism evidence="2 3">
    <name type="scientific">Venturia inaequalis</name>
    <name type="common">Apple scab fungus</name>
    <dbReference type="NCBI Taxonomy" id="5025"/>
    <lineage>
        <taxon>Eukaryota</taxon>
        <taxon>Fungi</taxon>
        <taxon>Dikarya</taxon>
        <taxon>Ascomycota</taxon>
        <taxon>Pezizomycotina</taxon>
        <taxon>Dothideomycetes</taxon>
        <taxon>Pleosporomycetidae</taxon>
        <taxon>Venturiales</taxon>
        <taxon>Venturiaceae</taxon>
        <taxon>Venturia</taxon>
    </lineage>
</organism>
<dbReference type="Proteomes" id="UP000447873">
    <property type="component" value="Unassembled WGS sequence"/>
</dbReference>
<feature type="compositionally biased region" description="Basic and acidic residues" evidence="1">
    <location>
        <begin position="212"/>
        <end position="241"/>
    </location>
</feature>
<feature type="compositionally biased region" description="Low complexity" evidence="1">
    <location>
        <begin position="572"/>
        <end position="582"/>
    </location>
</feature>
<sequence>MACAGALSATLADSSLQEHLTNPQLPASINSHHYPSLDLPVVLCCLFVYQSPLNHDHVWCVVAKLLSDTPLPHSSTTKFPISAGHYWPSSSSPVPDTTSPVTGRAIRPLPKRRLRDRLSSEQSDTIQLPPHPPNSSPIFGYPYSTSEREHAEHRPLRAGSGASIEPACECGAEHHQEEFSEDDEDDDRQRAMEMTRRDGDFLGSGLAASRQENWESKHAAPESTSSRDDREYDDHFEERTANKKKRKIPQSNAHHSTLSADMANMGITQRGVSMEGHEDFGHHTGPGAPYDNHGASSPSPTGSGAASGRSKYGRSGRGSLDRRPLGASINGLNAGLKGRVHPGLAKMGTSPGEPGIISAAIANAQQAPATPTKGQENISLLQQHTKSPQSTSDFTFTPEGDNRPVWPAQQMPGAFEPSQPPRQGERPGYRRNGVPHGTQTSPNMNGATHPPPQHPNHAQGQATAGAQPPPPPLSPKSKKKRRNRALQMAARKRKVQQEYKNYHNPPQRGDITICEFCEYEAIFGTPPLALIRQYEIKDRKERKRIAERQRLLEKAKMKGRKGKKGSNKKNNHANNQAAAANNTQPLAPVNHHQNDPPIDDQLGEEEYYEDDDYEYQDPPIDPPPTPHPDARYPYAGADAGFEGGQSGHAYDDAEFDELPPLIQ</sequence>
<proteinExistence type="predicted"/>
<feature type="region of interest" description="Disordered" evidence="1">
    <location>
        <begin position="275"/>
        <end position="506"/>
    </location>
</feature>
<feature type="compositionally biased region" description="Polar residues" evidence="1">
    <location>
        <begin position="437"/>
        <end position="446"/>
    </location>
</feature>
<feature type="region of interest" description="Disordered" evidence="1">
    <location>
        <begin position="86"/>
        <end position="163"/>
    </location>
</feature>
<evidence type="ECO:0000256" key="1">
    <source>
        <dbReference type="SAM" id="MobiDB-lite"/>
    </source>
</evidence>
<feature type="compositionally biased region" description="Low complexity" evidence="1">
    <location>
        <begin position="359"/>
        <end position="372"/>
    </location>
</feature>
<feature type="compositionally biased region" description="Low complexity" evidence="1">
    <location>
        <begin position="294"/>
        <end position="310"/>
    </location>
</feature>
<accession>A0A8H3UQ48</accession>
<feature type="compositionally biased region" description="Polar residues" evidence="1">
    <location>
        <begin position="373"/>
        <end position="395"/>
    </location>
</feature>
<dbReference type="AlphaFoldDB" id="A0A8H3UQ48"/>
<dbReference type="EMBL" id="WNWS01000248">
    <property type="protein sequence ID" value="KAE9973218.1"/>
    <property type="molecule type" value="Genomic_DNA"/>
</dbReference>
<protein>
    <submittedName>
        <fullName evidence="2">Uncharacterized protein</fullName>
    </submittedName>
</protein>
<feature type="compositionally biased region" description="Basic and acidic residues" evidence="1">
    <location>
        <begin position="146"/>
        <end position="155"/>
    </location>
</feature>
<feature type="compositionally biased region" description="Low complexity" evidence="1">
    <location>
        <begin position="88"/>
        <end position="102"/>
    </location>
</feature>
<feature type="compositionally biased region" description="Basic residues" evidence="1">
    <location>
        <begin position="557"/>
        <end position="571"/>
    </location>
</feature>
<feature type="region of interest" description="Disordered" evidence="1">
    <location>
        <begin position="209"/>
        <end position="263"/>
    </location>
</feature>
<feature type="compositionally biased region" description="Basic residues" evidence="1">
    <location>
        <begin position="476"/>
        <end position="494"/>
    </location>
</feature>
<comment type="caution">
    <text evidence="2">The sequence shown here is derived from an EMBL/GenBank/DDBJ whole genome shotgun (WGS) entry which is preliminary data.</text>
</comment>
<feature type="compositionally biased region" description="Polar residues" evidence="1">
    <location>
        <begin position="249"/>
        <end position="259"/>
    </location>
</feature>
<name>A0A8H3UQ48_VENIN</name>
<reference evidence="2 3" key="1">
    <citation type="submission" date="2018-12" db="EMBL/GenBank/DDBJ databases">
        <title>Venturia inaequalis Genome Resource.</title>
        <authorList>
            <person name="Lichtner F.J."/>
        </authorList>
    </citation>
    <scope>NUCLEOTIDE SEQUENCE [LARGE SCALE GENOMIC DNA]</scope>
    <source>
        <strain evidence="2 3">120213</strain>
    </source>
</reference>
<feature type="compositionally biased region" description="Acidic residues" evidence="1">
    <location>
        <begin position="597"/>
        <end position="615"/>
    </location>
</feature>
<feature type="region of interest" description="Disordered" evidence="1">
    <location>
        <begin position="552"/>
        <end position="663"/>
    </location>
</feature>
<evidence type="ECO:0000313" key="2">
    <source>
        <dbReference type="EMBL" id="KAE9973218.1"/>
    </source>
</evidence>